<proteinExistence type="predicted"/>
<dbReference type="Proteomes" id="UP001500840">
    <property type="component" value="Unassembled WGS sequence"/>
</dbReference>
<organism evidence="1 2">
    <name type="scientific">Novipirellula rosea</name>
    <dbReference type="NCBI Taxonomy" id="1031540"/>
    <lineage>
        <taxon>Bacteria</taxon>
        <taxon>Pseudomonadati</taxon>
        <taxon>Planctomycetota</taxon>
        <taxon>Planctomycetia</taxon>
        <taxon>Pirellulales</taxon>
        <taxon>Pirellulaceae</taxon>
        <taxon>Novipirellula</taxon>
    </lineage>
</organism>
<keyword evidence="2" id="KW-1185">Reference proteome</keyword>
<evidence type="ECO:0000313" key="2">
    <source>
        <dbReference type="Proteomes" id="UP001500840"/>
    </source>
</evidence>
<evidence type="ECO:0000313" key="1">
    <source>
        <dbReference type="EMBL" id="GAA4443338.1"/>
    </source>
</evidence>
<comment type="caution">
    <text evidence="1">The sequence shown here is derived from an EMBL/GenBank/DDBJ whole genome shotgun (WGS) entry which is preliminary data.</text>
</comment>
<protein>
    <submittedName>
        <fullName evidence="1">Uncharacterized protein</fullName>
    </submittedName>
</protein>
<sequence>MAGIAFPVYLQHLRFADAMLHAIDSCDGPFIFFRWKTEPIDERTRRWLERRSALLLTINEIAAMNDRGEFDIAESAKVQVDSFRKMHLPNIDAGKPGVRFATPAGSRWSQVAIRFKDDDCVQVTIGDASQIYNFTQMGLVDARNGRPTKQWELLRMMAAQRGIYTWHSPGACRKNKKRREVLSKQLREFFGIDGDPIELTDDKKGYRTVFKLLPQGE</sequence>
<gene>
    <name evidence="1" type="ORF">GCM10023156_00350</name>
</gene>
<name>A0ABP8M4K9_9BACT</name>
<dbReference type="EMBL" id="BAABGA010000004">
    <property type="protein sequence ID" value="GAA4443338.1"/>
    <property type="molecule type" value="Genomic_DNA"/>
</dbReference>
<reference evidence="2" key="1">
    <citation type="journal article" date="2019" name="Int. J. Syst. Evol. Microbiol.">
        <title>The Global Catalogue of Microorganisms (GCM) 10K type strain sequencing project: providing services to taxonomists for standard genome sequencing and annotation.</title>
        <authorList>
            <consortium name="The Broad Institute Genomics Platform"/>
            <consortium name="The Broad Institute Genome Sequencing Center for Infectious Disease"/>
            <person name="Wu L."/>
            <person name="Ma J."/>
        </authorList>
    </citation>
    <scope>NUCLEOTIDE SEQUENCE [LARGE SCALE GENOMIC DNA]</scope>
    <source>
        <strain evidence="2">JCM 17759</strain>
    </source>
</reference>
<accession>A0ABP8M4K9</accession>